<evidence type="ECO:0000256" key="3">
    <source>
        <dbReference type="ARBA" id="ARBA00022771"/>
    </source>
</evidence>
<keyword evidence="2 6" id="KW-0479">Metal-binding</keyword>
<dbReference type="PROSITE" id="PS50103">
    <property type="entry name" value="ZF_C3H1"/>
    <property type="match status" value="1"/>
</dbReference>
<feature type="region of interest" description="Disordered" evidence="7">
    <location>
        <begin position="197"/>
        <end position="270"/>
    </location>
</feature>
<accession>A0A7C9DK77</accession>
<keyword evidence="5" id="KW-0539">Nucleus</keyword>
<feature type="compositionally biased region" description="Polar residues" evidence="7">
    <location>
        <begin position="197"/>
        <end position="240"/>
    </location>
</feature>
<dbReference type="EMBL" id="GISG01141892">
    <property type="protein sequence ID" value="MBA4645340.1"/>
    <property type="molecule type" value="Transcribed_RNA"/>
</dbReference>
<dbReference type="EMBL" id="GISG01141895">
    <property type="protein sequence ID" value="MBA4645343.1"/>
    <property type="molecule type" value="Transcribed_RNA"/>
</dbReference>
<comment type="subcellular location">
    <subcellularLocation>
        <location evidence="1">Nucleus</location>
    </subcellularLocation>
</comment>
<sequence length="384" mass="41518">MPLQKEPCRNFQRGSCRYGDKCKFLHVTQQQPRANAFGFGSQTGSSFRQTNFQQQKPNPFGFGVQNSGPSNGALNSGGFKQSNAFKPFENKWIRPQQPANQSQASSHMCTDPDSCKRQIAEDFEQERPLWKLTCYGHYKYLPCDITGDVSYEELRATAYDEAKRGISLQSIVERERNLLNSKLIEFENLLQNPYTKQANVSQSGQSPFPAVGSTTSSLPAQSNGPPAVSSFGQVSPSHNMTFGVRPSISPNNAFGQFQGSPGPFGASNMPSASFGSQVPVQTGANPFAYNAGAFGNNGMNTHGSQLPSTFSSSPQFQAPPVSQPPTLSNGPSAANGIGQMSPNIGGGDTNVSLEVSTVDASIWMKEEWKLGEIPEQPPPPQFVK</sequence>
<dbReference type="GO" id="GO:0008270">
    <property type="term" value="F:zinc ion binding"/>
    <property type="evidence" value="ECO:0007669"/>
    <property type="project" value="UniProtKB-KW"/>
</dbReference>
<dbReference type="SMART" id="SM00356">
    <property type="entry name" value="ZnF_C3H1"/>
    <property type="match status" value="1"/>
</dbReference>
<dbReference type="PANTHER" id="PTHR46527">
    <property type="entry name" value="NUCLEOPORIN-LIKE PROTEIN 2"/>
    <property type="match status" value="1"/>
</dbReference>
<dbReference type="SUPFAM" id="SSF90229">
    <property type="entry name" value="CCCH zinc finger"/>
    <property type="match status" value="1"/>
</dbReference>
<protein>
    <recommendedName>
        <fullName evidence="8">C3H1-type domain-containing protein</fullName>
    </recommendedName>
</protein>
<evidence type="ECO:0000256" key="2">
    <source>
        <dbReference type="ARBA" id="ARBA00022723"/>
    </source>
</evidence>
<evidence type="ECO:0000256" key="6">
    <source>
        <dbReference type="PROSITE-ProRule" id="PRU00723"/>
    </source>
</evidence>
<dbReference type="InterPro" id="IPR051767">
    <property type="entry name" value="Nucleoporin_NUP42"/>
</dbReference>
<dbReference type="Gene3D" id="4.10.1000.10">
    <property type="entry name" value="Zinc finger, CCCH-type"/>
    <property type="match status" value="1"/>
</dbReference>
<dbReference type="PANTHER" id="PTHR46527:SF1">
    <property type="entry name" value="NUCLEOPORIN NUP42"/>
    <property type="match status" value="1"/>
</dbReference>
<name>A0A7C9DK77_OPUST</name>
<feature type="zinc finger region" description="C3H1-type" evidence="6">
    <location>
        <begin position="2"/>
        <end position="29"/>
    </location>
</feature>
<feature type="compositionally biased region" description="Polar residues" evidence="7">
    <location>
        <begin position="299"/>
        <end position="316"/>
    </location>
</feature>
<keyword evidence="3 6" id="KW-0863">Zinc-finger</keyword>
<reference evidence="9" key="2">
    <citation type="submission" date="2020-07" db="EMBL/GenBank/DDBJ databases">
        <authorList>
            <person name="Vera ALvarez R."/>
            <person name="Arias-Moreno D.M."/>
            <person name="Jimenez-Jacinto V."/>
            <person name="Jimenez-Bremont J.F."/>
            <person name="Swaminathan K."/>
            <person name="Moose S.P."/>
            <person name="Guerrero-Gonzalez M.L."/>
            <person name="Marino-Ramirez L."/>
            <person name="Landsman D."/>
            <person name="Rodriguez-Kessler M."/>
            <person name="Delgado-Sanchez P."/>
        </authorList>
    </citation>
    <scope>NUCLEOTIDE SEQUENCE</scope>
    <source>
        <tissue evidence="9">Cladode</tissue>
    </source>
</reference>
<dbReference type="GO" id="GO:0005634">
    <property type="term" value="C:nucleus"/>
    <property type="evidence" value="ECO:0007669"/>
    <property type="project" value="UniProtKB-SubCell"/>
</dbReference>
<organism evidence="9">
    <name type="scientific">Opuntia streptacantha</name>
    <name type="common">Prickly pear cactus</name>
    <name type="synonym">Opuntia cardona</name>
    <dbReference type="NCBI Taxonomy" id="393608"/>
    <lineage>
        <taxon>Eukaryota</taxon>
        <taxon>Viridiplantae</taxon>
        <taxon>Streptophyta</taxon>
        <taxon>Embryophyta</taxon>
        <taxon>Tracheophyta</taxon>
        <taxon>Spermatophyta</taxon>
        <taxon>Magnoliopsida</taxon>
        <taxon>eudicotyledons</taxon>
        <taxon>Gunneridae</taxon>
        <taxon>Pentapetalae</taxon>
        <taxon>Caryophyllales</taxon>
        <taxon>Cactineae</taxon>
        <taxon>Cactaceae</taxon>
        <taxon>Opuntioideae</taxon>
        <taxon>Opuntia</taxon>
    </lineage>
</organism>
<evidence type="ECO:0000259" key="8">
    <source>
        <dbReference type="PROSITE" id="PS50103"/>
    </source>
</evidence>
<evidence type="ECO:0000256" key="4">
    <source>
        <dbReference type="ARBA" id="ARBA00022833"/>
    </source>
</evidence>
<keyword evidence="4 6" id="KW-0862">Zinc</keyword>
<feature type="region of interest" description="Disordered" evidence="7">
    <location>
        <begin position="299"/>
        <end position="349"/>
    </location>
</feature>
<dbReference type="Pfam" id="PF00642">
    <property type="entry name" value="zf-CCCH"/>
    <property type="match status" value="1"/>
</dbReference>
<reference evidence="9" key="1">
    <citation type="journal article" date="2013" name="J. Plant Res.">
        <title>Effect of fungi and light on seed germination of three Opuntia species from semiarid lands of central Mexico.</title>
        <authorList>
            <person name="Delgado-Sanchez P."/>
            <person name="Jimenez-Bremont J.F."/>
            <person name="Guerrero-Gonzalez Mde L."/>
            <person name="Flores J."/>
        </authorList>
    </citation>
    <scope>NUCLEOTIDE SEQUENCE</scope>
    <source>
        <tissue evidence="9">Cladode</tissue>
    </source>
</reference>
<feature type="compositionally biased region" description="Polar residues" evidence="7">
    <location>
        <begin position="324"/>
        <end position="342"/>
    </location>
</feature>
<evidence type="ECO:0000256" key="5">
    <source>
        <dbReference type="ARBA" id="ARBA00023242"/>
    </source>
</evidence>
<dbReference type="InterPro" id="IPR036855">
    <property type="entry name" value="Znf_CCCH_sf"/>
</dbReference>
<proteinExistence type="predicted"/>
<evidence type="ECO:0000313" key="9">
    <source>
        <dbReference type="EMBL" id="MBA4645340.1"/>
    </source>
</evidence>
<feature type="compositionally biased region" description="Low complexity" evidence="7">
    <location>
        <begin position="254"/>
        <end position="265"/>
    </location>
</feature>
<dbReference type="InterPro" id="IPR000571">
    <property type="entry name" value="Znf_CCCH"/>
</dbReference>
<feature type="domain" description="C3H1-type" evidence="8">
    <location>
        <begin position="2"/>
        <end position="29"/>
    </location>
</feature>
<evidence type="ECO:0000256" key="1">
    <source>
        <dbReference type="ARBA" id="ARBA00004123"/>
    </source>
</evidence>
<dbReference type="AlphaFoldDB" id="A0A7C9DK77"/>
<evidence type="ECO:0000256" key="7">
    <source>
        <dbReference type="SAM" id="MobiDB-lite"/>
    </source>
</evidence>